<evidence type="ECO:0000313" key="10">
    <source>
        <dbReference type="EMBL" id="MBW8486168.1"/>
    </source>
</evidence>
<feature type="transmembrane region" description="Helical" evidence="8">
    <location>
        <begin position="278"/>
        <end position="302"/>
    </location>
</feature>
<dbReference type="InterPro" id="IPR008271">
    <property type="entry name" value="Ser/Thr_kinase_AS"/>
</dbReference>
<evidence type="ECO:0000256" key="3">
    <source>
        <dbReference type="ARBA" id="ARBA00022679"/>
    </source>
</evidence>
<dbReference type="PROSITE" id="PS50011">
    <property type="entry name" value="PROTEIN_KINASE_DOM"/>
    <property type="match status" value="1"/>
</dbReference>
<dbReference type="InterPro" id="IPR017441">
    <property type="entry name" value="Protein_kinase_ATP_BS"/>
</dbReference>
<evidence type="ECO:0000259" key="9">
    <source>
        <dbReference type="PROSITE" id="PS50011"/>
    </source>
</evidence>
<dbReference type="RefSeq" id="WP_220169404.1">
    <property type="nucleotide sequence ID" value="NZ_JAIBOA010000021.1"/>
</dbReference>
<dbReference type="PROSITE" id="PS00108">
    <property type="entry name" value="PROTEIN_KINASE_ST"/>
    <property type="match status" value="1"/>
</dbReference>
<keyword evidence="6 7" id="KW-0067">ATP-binding</keyword>
<dbReference type="Pfam" id="PF00069">
    <property type="entry name" value="Pkinase"/>
    <property type="match status" value="1"/>
</dbReference>
<accession>A0ABS7G0F5</accession>
<dbReference type="InterPro" id="IPR023346">
    <property type="entry name" value="Lysozyme-like_dom_sf"/>
</dbReference>
<comment type="caution">
    <text evidence="10">The sequence shown here is derived from an EMBL/GenBank/DDBJ whole genome shotgun (WGS) entry which is preliminary data.</text>
</comment>
<keyword evidence="11" id="KW-1185">Reference proteome</keyword>
<keyword evidence="3" id="KW-0808">Transferase</keyword>
<reference evidence="10 11" key="1">
    <citation type="submission" date="2021-07" db="EMBL/GenBank/DDBJ databases">
        <title>Actinomadura sp. PM05-2 isolated from lichen.</title>
        <authorList>
            <person name="Somphong A."/>
            <person name="Phongsopitanun W."/>
            <person name="Tanasupawat S."/>
            <person name="Peongsungnone V."/>
        </authorList>
    </citation>
    <scope>NUCLEOTIDE SEQUENCE [LARGE SCALE GENOMIC DNA]</scope>
    <source>
        <strain evidence="10 11">PM05-2</strain>
    </source>
</reference>
<proteinExistence type="predicted"/>
<evidence type="ECO:0000313" key="11">
    <source>
        <dbReference type="Proteomes" id="UP000774570"/>
    </source>
</evidence>
<keyword evidence="8" id="KW-0812">Transmembrane</keyword>
<dbReference type="SUPFAM" id="SSF56112">
    <property type="entry name" value="Protein kinase-like (PK-like)"/>
    <property type="match status" value="1"/>
</dbReference>
<evidence type="ECO:0000256" key="7">
    <source>
        <dbReference type="PROSITE-ProRule" id="PRU10141"/>
    </source>
</evidence>
<evidence type="ECO:0000256" key="2">
    <source>
        <dbReference type="ARBA" id="ARBA00022527"/>
    </source>
</evidence>
<dbReference type="InterPro" id="IPR000719">
    <property type="entry name" value="Prot_kinase_dom"/>
</dbReference>
<evidence type="ECO:0000256" key="4">
    <source>
        <dbReference type="ARBA" id="ARBA00022741"/>
    </source>
</evidence>
<keyword evidence="2" id="KW-0723">Serine/threonine-protein kinase</keyword>
<evidence type="ECO:0000256" key="1">
    <source>
        <dbReference type="ARBA" id="ARBA00012513"/>
    </source>
</evidence>
<dbReference type="PANTHER" id="PTHR43289:SF6">
    <property type="entry name" value="SERINE_THREONINE-PROTEIN KINASE NEKL-3"/>
    <property type="match status" value="1"/>
</dbReference>
<dbReference type="EMBL" id="JAIBOA010000021">
    <property type="protein sequence ID" value="MBW8486168.1"/>
    <property type="molecule type" value="Genomic_DNA"/>
</dbReference>
<dbReference type="Gene3D" id="1.10.530.10">
    <property type="match status" value="1"/>
</dbReference>
<keyword evidence="5 10" id="KW-0418">Kinase</keyword>
<evidence type="ECO:0000256" key="5">
    <source>
        <dbReference type="ARBA" id="ARBA00022777"/>
    </source>
</evidence>
<dbReference type="CDD" id="cd14014">
    <property type="entry name" value="STKc_PknB_like"/>
    <property type="match status" value="1"/>
</dbReference>
<evidence type="ECO:0000256" key="6">
    <source>
        <dbReference type="ARBA" id="ARBA00022840"/>
    </source>
</evidence>
<dbReference type="PANTHER" id="PTHR43289">
    <property type="entry name" value="MITOGEN-ACTIVATED PROTEIN KINASE KINASE KINASE 20-RELATED"/>
    <property type="match status" value="1"/>
</dbReference>
<feature type="domain" description="Protein kinase" evidence="9">
    <location>
        <begin position="10"/>
        <end position="256"/>
    </location>
</feature>
<dbReference type="Proteomes" id="UP000774570">
    <property type="component" value="Unassembled WGS sequence"/>
</dbReference>
<gene>
    <name evidence="10" type="ORF">K1Y72_27615</name>
</gene>
<name>A0ABS7G0F5_9ACTN</name>
<dbReference type="Gene3D" id="3.30.200.20">
    <property type="entry name" value="Phosphorylase Kinase, domain 1"/>
    <property type="match status" value="1"/>
</dbReference>
<dbReference type="SUPFAM" id="SSF53955">
    <property type="entry name" value="Lysozyme-like"/>
    <property type="match status" value="1"/>
</dbReference>
<dbReference type="Gene3D" id="1.10.510.10">
    <property type="entry name" value="Transferase(Phosphotransferase) domain 1"/>
    <property type="match status" value="1"/>
</dbReference>
<dbReference type="CDD" id="cd00254">
    <property type="entry name" value="LT-like"/>
    <property type="match status" value="1"/>
</dbReference>
<evidence type="ECO:0000256" key="8">
    <source>
        <dbReference type="SAM" id="Phobius"/>
    </source>
</evidence>
<feature type="binding site" evidence="7">
    <location>
        <position position="39"/>
    </location>
    <ligand>
        <name>ATP</name>
        <dbReference type="ChEBI" id="CHEBI:30616"/>
    </ligand>
</feature>
<dbReference type="SMART" id="SM00220">
    <property type="entry name" value="S_TKc"/>
    <property type="match status" value="1"/>
</dbReference>
<sequence>MDTPSAAGRYRIDRLLGSGAFATVWLGHDEELASPVAIKILAEHWVRRTDVRDRFVQEARLLRRVDSHRLVQVFDIGELPDGRPYFVMTYADQGTLEDLLAAAPLPLAEALRLAREVALGLQELHGQGIVHRDLKPSNVLIRTATGGEERVMVSDLGIARSGDRLSSLTLPAGSPGYMAPEQTMIDGAPDHRADIYGLGALTYHLLTGEPPGEARRPPSLLRPAVPPLIDTVVMRALEPDRDRRWPSAAAFGKALVTSASQAAVVLDPPARRRRPRRALLLAGAGALAVGLAAAGAAALAALDGAHGGRVAADRGAMVGDPNGHWLRTDRDVPPRYRALIVQAGTWCRLRGLSPALVAAVLKAESGFDAHLSDPGRDEYGIARWTPGTLAYWQPGGPRDPEPRPEQITPELSVPALGRYFCSMGRTLGDVPGDPALNLAAAYRSSPSAVVQARGVPPRYRSYTAQVARHLAEYRPGGAQDAP</sequence>
<dbReference type="PROSITE" id="PS00107">
    <property type="entry name" value="PROTEIN_KINASE_ATP"/>
    <property type="match status" value="1"/>
</dbReference>
<protein>
    <recommendedName>
        <fullName evidence="1">non-specific serine/threonine protein kinase</fullName>
        <ecNumber evidence="1">2.7.11.1</ecNumber>
    </recommendedName>
</protein>
<dbReference type="GO" id="GO:0016301">
    <property type="term" value="F:kinase activity"/>
    <property type="evidence" value="ECO:0007669"/>
    <property type="project" value="UniProtKB-KW"/>
</dbReference>
<dbReference type="InterPro" id="IPR011009">
    <property type="entry name" value="Kinase-like_dom_sf"/>
</dbReference>
<keyword evidence="8" id="KW-1133">Transmembrane helix</keyword>
<dbReference type="EC" id="2.7.11.1" evidence="1"/>
<keyword evidence="4 7" id="KW-0547">Nucleotide-binding</keyword>
<keyword evidence="8" id="KW-0472">Membrane</keyword>
<organism evidence="10 11">
    <name type="scientific">Actinomadura parmotrematis</name>
    <dbReference type="NCBI Taxonomy" id="2864039"/>
    <lineage>
        <taxon>Bacteria</taxon>
        <taxon>Bacillati</taxon>
        <taxon>Actinomycetota</taxon>
        <taxon>Actinomycetes</taxon>
        <taxon>Streptosporangiales</taxon>
        <taxon>Thermomonosporaceae</taxon>
        <taxon>Actinomadura</taxon>
    </lineage>
</organism>